<dbReference type="PANTHER" id="PTHR30537">
    <property type="entry name" value="HTH-TYPE TRANSCRIPTIONAL REGULATOR"/>
    <property type="match status" value="1"/>
</dbReference>
<evidence type="ECO:0000256" key="4">
    <source>
        <dbReference type="ARBA" id="ARBA00023163"/>
    </source>
</evidence>
<dbReference type="InterPro" id="IPR058163">
    <property type="entry name" value="LysR-type_TF_proteobact-type"/>
</dbReference>
<feature type="domain" description="HTH lysR-type" evidence="5">
    <location>
        <begin position="9"/>
        <end position="66"/>
    </location>
</feature>
<evidence type="ECO:0000313" key="7">
    <source>
        <dbReference type="Proteomes" id="UP000644693"/>
    </source>
</evidence>
<dbReference type="Proteomes" id="UP000644693">
    <property type="component" value="Unassembled WGS sequence"/>
</dbReference>
<protein>
    <submittedName>
        <fullName evidence="6">LysR family transcriptional regulator</fullName>
    </submittedName>
</protein>
<organism evidence="6 7">
    <name type="scientific">Parahalioglobus pacificus</name>
    <dbReference type="NCBI Taxonomy" id="930806"/>
    <lineage>
        <taxon>Bacteria</taxon>
        <taxon>Pseudomonadati</taxon>
        <taxon>Pseudomonadota</taxon>
        <taxon>Gammaproteobacteria</taxon>
        <taxon>Cellvibrionales</taxon>
        <taxon>Halieaceae</taxon>
        <taxon>Parahalioglobus</taxon>
    </lineage>
</organism>
<dbReference type="Gene3D" id="1.10.10.10">
    <property type="entry name" value="Winged helix-like DNA-binding domain superfamily/Winged helix DNA-binding domain"/>
    <property type="match status" value="1"/>
</dbReference>
<name>A0A919CM12_9GAMM</name>
<evidence type="ECO:0000259" key="5">
    <source>
        <dbReference type="PROSITE" id="PS50931"/>
    </source>
</evidence>
<dbReference type="InterPro" id="IPR036388">
    <property type="entry name" value="WH-like_DNA-bd_sf"/>
</dbReference>
<reference evidence="6" key="2">
    <citation type="submission" date="2020-09" db="EMBL/GenBank/DDBJ databases">
        <authorList>
            <person name="Sun Q."/>
            <person name="Kim S."/>
        </authorList>
    </citation>
    <scope>NUCLEOTIDE SEQUENCE</scope>
    <source>
        <strain evidence="6">KCTC 23430</strain>
    </source>
</reference>
<evidence type="ECO:0000256" key="2">
    <source>
        <dbReference type="ARBA" id="ARBA00023015"/>
    </source>
</evidence>
<keyword evidence="4" id="KW-0804">Transcription</keyword>
<dbReference type="FunFam" id="1.10.10.10:FF:000038">
    <property type="entry name" value="Glycine cleavage system transcriptional activator"/>
    <property type="match status" value="1"/>
</dbReference>
<dbReference type="EMBL" id="BMYM01000002">
    <property type="protein sequence ID" value="GHD36041.1"/>
    <property type="molecule type" value="Genomic_DNA"/>
</dbReference>
<reference evidence="6" key="1">
    <citation type="journal article" date="2014" name="Int. J. Syst. Evol. Microbiol.">
        <title>Complete genome sequence of Corynebacterium casei LMG S-19264T (=DSM 44701T), isolated from a smear-ripened cheese.</title>
        <authorList>
            <consortium name="US DOE Joint Genome Institute (JGI-PGF)"/>
            <person name="Walter F."/>
            <person name="Albersmeier A."/>
            <person name="Kalinowski J."/>
            <person name="Ruckert C."/>
        </authorList>
    </citation>
    <scope>NUCLEOTIDE SEQUENCE</scope>
    <source>
        <strain evidence="6">KCTC 23430</strain>
    </source>
</reference>
<evidence type="ECO:0000256" key="3">
    <source>
        <dbReference type="ARBA" id="ARBA00023125"/>
    </source>
</evidence>
<keyword evidence="3" id="KW-0238">DNA-binding</keyword>
<dbReference type="AlphaFoldDB" id="A0A919CM12"/>
<keyword evidence="7" id="KW-1185">Reference proteome</keyword>
<keyword evidence="2" id="KW-0805">Transcription regulation</keyword>
<gene>
    <name evidence="6" type="ORF">GCM10007053_23880</name>
</gene>
<dbReference type="InterPro" id="IPR036390">
    <property type="entry name" value="WH_DNA-bd_sf"/>
</dbReference>
<sequence>MGSRYRRFPSLQALVGFEAAARLQSFSRAADELSMTQSAVSHQIRALEDSLGQALFRRQGRSVQLTDAGRDMLETTRRTLATLDEGLGRLDYYIKPGSVVITCPPAFARHWLMPRLPSLRDIHPDIDPWIVSTDAAVDFSQSENDMCIALATDAGTGLTSVVLANETLGPLCSPDYRTRLGKRRPSPKTLAKAELLHDESWDGWNRWFETVGLEERAPVRGFNFSDPGLALDAALAGQGVALGSHTLASRALAEGRLLALGPTTIQRQEQWMLRGDPDRLRNDAERRFWDWLIAQAGKGST</sequence>
<dbReference type="InterPro" id="IPR000847">
    <property type="entry name" value="LysR_HTH_N"/>
</dbReference>
<dbReference type="GO" id="GO:0003700">
    <property type="term" value="F:DNA-binding transcription factor activity"/>
    <property type="evidence" value="ECO:0007669"/>
    <property type="project" value="InterPro"/>
</dbReference>
<dbReference type="GO" id="GO:0006351">
    <property type="term" value="P:DNA-templated transcription"/>
    <property type="evidence" value="ECO:0007669"/>
    <property type="project" value="TreeGrafter"/>
</dbReference>
<dbReference type="Pfam" id="PF00126">
    <property type="entry name" value="HTH_1"/>
    <property type="match status" value="1"/>
</dbReference>
<dbReference type="PANTHER" id="PTHR30537:SF79">
    <property type="entry name" value="TRANSCRIPTIONAL REGULATOR-RELATED"/>
    <property type="match status" value="1"/>
</dbReference>
<dbReference type="Gene3D" id="3.40.190.10">
    <property type="entry name" value="Periplasmic binding protein-like II"/>
    <property type="match status" value="2"/>
</dbReference>
<dbReference type="PRINTS" id="PR00039">
    <property type="entry name" value="HTHLYSR"/>
</dbReference>
<dbReference type="InterPro" id="IPR005119">
    <property type="entry name" value="LysR_subst-bd"/>
</dbReference>
<dbReference type="GO" id="GO:0043565">
    <property type="term" value="F:sequence-specific DNA binding"/>
    <property type="evidence" value="ECO:0007669"/>
    <property type="project" value="TreeGrafter"/>
</dbReference>
<dbReference type="SUPFAM" id="SSF46785">
    <property type="entry name" value="Winged helix' DNA-binding domain"/>
    <property type="match status" value="1"/>
</dbReference>
<comment type="similarity">
    <text evidence="1">Belongs to the LysR transcriptional regulatory family.</text>
</comment>
<accession>A0A919CM12</accession>
<evidence type="ECO:0000313" key="6">
    <source>
        <dbReference type="EMBL" id="GHD36041.1"/>
    </source>
</evidence>
<comment type="caution">
    <text evidence="6">The sequence shown here is derived from an EMBL/GenBank/DDBJ whole genome shotgun (WGS) entry which is preliminary data.</text>
</comment>
<dbReference type="PROSITE" id="PS50931">
    <property type="entry name" value="HTH_LYSR"/>
    <property type="match status" value="1"/>
</dbReference>
<dbReference type="Pfam" id="PF03466">
    <property type="entry name" value="LysR_substrate"/>
    <property type="match status" value="1"/>
</dbReference>
<dbReference type="CDD" id="cd08432">
    <property type="entry name" value="PBP2_GcdR_TrpI_HvrB_AmpR_like"/>
    <property type="match status" value="1"/>
</dbReference>
<evidence type="ECO:0000256" key="1">
    <source>
        <dbReference type="ARBA" id="ARBA00009437"/>
    </source>
</evidence>
<dbReference type="RefSeq" id="WP_189478017.1">
    <property type="nucleotide sequence ID" value="NZ_BMYM01000002.1"/>
</dbReference>
<dbReference type="SUPFAM" id="SSF53850">
    <property type="entry name" value="Periplasmic binding protein-like II"/>
    <property type="match status" value="1"/>
</dbReference>
<proteinExistence type="inferred from homology"/>